<reference evidence="5 6" key="1">
    <citation type="submission" date="2018-08" db="EMBL/GenBank/DDBJ databases">
        <title>Aphanomyces genome sequencing and annotation.</title>
        <authorList>
            <person name="Minardi D."/>
            <person name="Oidtmann B."/>
            <person name="Van Der Giezen M."/>
            <person name="Studholme D.J."/>
        </authorList>
    </citation>
    <scope>NUCLEOTIDE SEQUENCE [LARGE SCALE GENOMIC DNA]</scope>
    <source>
        <strain evidence="5 6">Kv</strain>
    </source>
</reference>
<dbReference type="CDD" id="cd00051">
    <property type="entry name" value="EFh"/>
    <property type="match status" value="1"/>
</dbReference>
<evidence type="ECO:0000256" key="3">
    <source>
        <dbReference type="SAM" id="Phobius"/>
    </source>
</evidence>
<feature type="compositionally biased region" description="Basic and acidic residues" evidence="2">
    <location>
        <begin position="24"/>
        <end position="33"/>
    </location>
</feature>
<comment type="caution">
    <text evidence="5">The sequence shown here is derived from an EMBL/GenBank/DDBJ whole genome shotgun (WGS) entry which is preliminary data.</text>
</comment>
<dbReference type="SMART" id="SM00054">
    <property type="entry name" value="EFh"/>
    <property type="match status" value="1"/>
</dbReference>
<dbReference type="Pfam" id="PF13796">
    <property type="entry name" value="Sensor"/>
    <property type="match status" value="1"/>
</dbReference>
<protein>
    <recommendedName>
        <fullName evidence="4">EF-hand domain-containing protein</fullName>
    </recommendedName>
</protein>
<dbReference type="AlphaFoldDB" id="A0A397AKC7"/>
<dbReference type="InterPro" id="IPR025828">
    <property type="entry name" value="Put_sensor_dom"/>
</dbReference>
<dbReference type="Gene3D" id="1.10.238.10">
    <property type="entry name" value="EF-hand"/>
    <property type="match status" value="1"/>
</dbReference>
<feature type="compositionally biased region" description="Low complexity" evidence="2">
    <location>
        <begin position="660"/>
        <end position="674"/>
    </location>
</feature>
<organism evidence="5 6">
    <name type="scientific">Aphanomyces astaci</name>
    <name type="common">Crayfish plague agent</name>
    <dbReference type="NCBI Taxonomy" id="112090"/>
    <lineage>
        <taxon>Eukaryota</taxon>
        <taxon>Sar</taxon>
        <taxon>Stramenopiles</taxon>
        <taxon>Oomycota</taxon>
        <taxon>Saprolegniomycetes</taxon>
        <taxon>Saprolegniales</taxon>
        <taxon>Verrucalvaceae</taxon>
        <taxon>Aphanomyces</taxon>
    </lineage>
</organism>
<dbReference type="VEuPathDB" id="FungiDB:H257_14865"/>
<feature type="region of interest" description="Disordered" evidence="2">
    <location>
        <begin position="249"/>
        <end position="297"/>
    </location>
</feature>
<evidence type="ECO:0000313" key="5">
    <source>
        <dbReference type="EMBL" id="RHY08280.1"/>
    </source>
</evidence>
<feature type="domain" description="EF-hand" evidence="4">
    <location>
        <begin position="531"/>
        <end position="566"/>
    </location>
</feature>
<name>A0A397AKC7_APHAT</name>
<accession>A0A397AKC7</accession>
<keyword evidence="3" id="KW-0812">Transmembrane</keyword>
<keyword evidence="3" id="KW-0472">Membrane</keyword>
<feature type="compositionally biased region" description="Polar residues" evidence="2">
    <location>
        <begin position="249"/>
        <end position="266"/>
    </location>
</feature>
<keyword evidence="1" id="KW-0106">Calcium</keyword>
<dbReference type="SUPFAM" id="SSF47473">
    <property type="entry name" value="EF-hand"/>
    <property type="match status" value="1"/>
</dbReference>
<keyword evidence="3" id="KW-1133">Transmembrane helix</keyword>
<dbReference type="InterPro" id="IPR018247">
    <property type="entry name" value="EF_Hand_1_Ca_BS"/>
</dbReference>
<dbReference type="PROSITE" id="PS50222">
    <property type="entry name" value="EF_HAND_2"/>
    <property type="match status" value="1"/>
</dbReference>
<dbReference type="GO" id="GO:0005509">
    <property type="term" value="F:calcium ion binding"/>
    <property type="evidence" value="ECO:0007669"/>
    <property type="project" value="InterPro"/>
</dbReference>
<evidence type="ECO:0000313" key="6">
    <source>
        <dbReference type="Proteomes" id="UP000265427"/>
    </source>
</evidence>
<feature type="region of interest" description="Disordered" evidence="2">
    <location>
        <begin position="1"/>
        <end position="33"/>
    </location>
</feature>
<feature type="compositionally biased region" description="Acidic residues" evidence="2">
    <location>
        <begin position="270"/>
        <end position="285"/>
    </location>
</feature>
<dbReference type="InterPro" id="IPR002048">
    <property type="entry name" value="EF_hand_dom"/>
</dbReference>
<dbReference type="Pfam" id="PF00036">
    <property type="entry name" value="EF-hand_1"/>
    <property type="match status" value="1"/>
</dbReference>
<evidence type="ECO:0000259" key="4">
    <source>
        <dbReference type="PROSITE" id="PS50222"/>
    </source>
</evidence>
<dbReference type="EMBL" id="QUSZ01005778">
    <property type="protein sequence ID" value="RHY08280.1"/>
    <property type="molecule type" value="Genomic_DNA"/>
</dbReference>
<feature type="transmembrane region" description="Helical" evidence="3">
    <location>
        <begin position="705"/>
        <end position="728"/>
    </location>
</feature>
<dbReference type="InterPro" id="IPR011992">
    <property type="entry name" value="EF-hand-dom_pair"/>
</dbReference>
<sequence length="940" mass="105309">MASIQQLPRSARVKEEDEPATPESSHDDKKGDDMLVRYPRRKATVFASRPVTTPLASEIVDDCNIAPVVDHDTRRKLVTWLRQFPAEQGDFLSPINYFELKYSQARGLTSAWRDPQKVRLAVAFGSLHGLATTETPIPSIFLLQLVEYDLVNELQIKDFMDYMAPDDIAHMLLRVLDDKTMISTFTPDEEHVLVTVAALMEHCQDIRNELSSCSLQDVIPIHSSVRNVLEKLLQYGDTSKEAMLSGGSQLQLNSQPNDNVDNNKPSPQDPENDDDLDDDEEDEFDVSGRAKKKSSVRRKLRKRKGAISPVRAKAARVMPLADVCSAISSLLCEKLWQEANDRSKLTLRPFMRQYFIRVYGLKSLAMAHISSFKHSLAINQHENRRASLFYWFLGCDESRKFSADYAFEFFKSVVKHVLVVHNKAPVKPFLVQTTPDVMTSLESIQYAWTDLLGDGCVLDDVPDNNLNSSTKKRLVTLAKAIEVTKLSFYDGNDREATVSLFLDDLKDRVNPIGMEDFLSGIMDCWLKLFEFTVQLIRVKFKEADKNGDGTMDFEEFIAFMQASNVLGFSETKKRELARTEARMRREAIAIYDSLTNDDNIIDENAFIEYLLTQVQWLSNEEDATVVAAVVAPSPSDASPVSPVDHNPSRAPSLSYAAYGAPQAPSYSQQPSSYAWHQPPPPPRASKSDDNLIWYAITSPLQPHTYLLILYFAFNLVFATIAFVSVIVLSSVGVGLVPVCCLGLVVLQGLLYAVHLLAHIDARLYNCTAQAHERIVVSFDVPREGLYHLSGHRISPDLSNFSKESLCAVFYFLFIKFPLSLLSAILASIPLTIAVSLLSYPLYMDDLLGHRGIFAHIPPPKEIILLNQPIDQWRPSQVVVAGAVTLYVAIGLLHALASLARWATKFFTCEFFATSGVVRLYSTLPSYVAAPTQSVSSQWPN</sequence>
<feature type="transmembrane region" description="Helical" evidence="3">
    <location>
        <begin position="877"/>
        <end position="896"/>
    </location>
</feature>
<dbReference type="PROSITE" id="PS00018">
    <property type="entry name" value="EF_HAND_1"/>
    <property type="match status" value="1"/>
</dbReference>
<evidence type="ECO:0000256" key="1">
    <source>
        <dbReference type="ARBA" id="ARBA00022837"/>
    </source>
</evidence>
<dbReference type="VEuPathDB" id="FungiDB:H257_14864"/>
<feature type="transmembrane region" description="Helical" evidence="3">
    <location>
        <begin position="734"/>
        <end position="753"/>
    </location>
</feature>
<proteinExistence type="predicted"/>
<feature type="region of interest" description="Disordered" evidence="2">
    <location>
        <begin position="660"/>
        <end position="683"/>
    </location>
</feature>
<gene>
    <name evidence="5" type="ORF">DYB36_003607</name>
</gene>
<dbReference type="Proteomes" id="UP000265427">
    <property type="component" value="Unassembled WGS sequence"/>
</dbReference>
<evidence type="ECO:0000256" key="2">
    <source>
        <dbReference type="SAM" id="MobiDB-lite"/>
    </source>
</evidence>
<feature type="transmembrane region" description="Helical" evidence="3">
    <location>
        <begin position="808"/>
        <end position="837"/>
    </location>
</feature>